<evidence type="ECO:0000256" key="2">
    <source>
        <dbReference type="SAM" id="MobiDB-lite"/>
    </source>
</evidence>
<protein>
    <recommendedName>
        <fullName evidence="4">Fe2OG dioxygenase domain-containing protein</fullName>
    </recommendedName>
</protein>
<dbReference type="GO" id="GO:0044283">
    <property type="term" value="P:small molecule biosynthetic process"/>
    <property type="evidence" value="ECO:0007669"/>
    <property type="project" value="UniProtKB-ARBA"/>
</dbReference>
<keyword evidence="3" id="KW-1133">Transmembrane helix</keyword>
<proteinExistence type="inferred from homology"/>
<dbReference type="Pfam" id="PF03171">
    <property type="entry name" value="2OG-FeII_Oxy"/>
    <property type="match status" value="1"/>
</dbReference>
<keyword evidence="3" id="KW-0812">Transmembrane</keyword>
<dbReference type="Pfam" id="PF14226">
    <property type="entry name" value="DIOX_N"/>
    <property type="match status" value="1"/>
</dbReference>
<evidence type="ECO:0000313" key="5">
    <source>
        <dbReference type="EMBL" id="KAF4637954.1"/>
    </source>
</evidence>
<sequence>MSILHSFQFSIAEARFRSPLSSEPMAPPHKHKQALVSKREASMMQSIMDLSDSESSTDDDIPNVAHHKNLDAATRRNQPTVEDDISDRDELGSDYTHVRRKRGRPRKSLTIKARKINTPRARKPSKILESLQKSAELLKPIGNAEDVEMWLQDNGFEGSEHIKDLKQSCEAICEHLRSQNPTSRENSKLSGKGFNEFFVYRDGVKNVTLLAPIHLPFKANSSNYAVKKTFGFVRRKGSCLIKMHAISGYKECLEPQDDLLDSAAWLKVVRRFGRHIGFLFRSDGFDKMHGMESGDSCASHVEPSLMLYWALYILGRSLKLGKVPSIKQLFTLRKLNTPKDAEIFISDEPCDSCDSFREKMQLLTGIKFIVHVVPNLGKLELKRDPKNGIRSWQIDYNAYTQPEKVQVSRSGIQIILPSRPAIETPISYITESPEPEAELEVSTEIVATRERKHKHKHKHSAIARISSYARVETQHRTGYDDDDDDDNASVYIPDDRIRTYAGMTPTKKSTRSSSAGISTPVQEEFGFRDLDRANSLLRKEKKRQREQEEATNSYPSPLSVKKPKYTSRPEVKTDGKGSVELLHVGTALAMVLASKLHVTPVFILLIGAGLQIISTTIMTMIPIRKGDGKYFCEILLSLGLGTNTGVTLRRILYFGKTERIKLLCHQSAYLYASAPALRLVTVIGFGRCALDEYTWIKHEACDGAIVVLNFCFYYSQPQPFFFNIVQIFAIMPAHKYLSKVPEFPSDVGVANIPTVSFNGLKNGSGQESKKVYEACRKLGFFLLDLRNSEEGERLLKDAEIILDISSETLNLEPEVLQKFAYNPPKDLTGYKSAGKLKTEDGKFDATEMYTLGQDDILGTCAPRQNPAPIEANRKHCQDFFRHAYGAVCEILAHLDKQLALDGGTLSSLCSLEKPSDTSLRMLLSHPQLGPRVTLGGHTDIGTITMLFNVAGGLQILPAGSENIDSNWRYIRPELGCAVINVGDTLVEWTGGILRSSLHRVVTAPGKQASATRQSLAYLVRPNRNGSMSRLKSRVIPPLSEGEEGGTRSVNEWAAWRVQQIINGQLKPQTTGGIPLETTARTN</sequence>
<feature type="domain" description="Fe2OG dioxygenase" evidence="4">
    <location>
        <begin position="914"/>
        <end position="1021"/>
    </location>
</feature>
<dbReference type="InterPro" id="IPR026992">
    <property type="entry name" value="DIOX_N"/>
</dbReference>
<dbReference type="Gene3D" id="2.60.120.330">
    <property type="entry name" value="B-lactam Antibiotic, Isopenicillin N Synthase, Chain"/>
    <property type="match status" value="1"/>
</dbReference>
<keyword evidence="6" id="KW-1185">Reference proteome</keyword>
<dbReference type="SUPFAM" id="SSF51197">
    <property type="entry name" value="Clavaminate synthase-like"/>
    <property type="match status" value="1"/>
</dbReference>
<organism evidence="5 6">
    <name type="scientific">Cudoniella acicularis</name>
    <dbReference type="NCBI Taxonomy" id="354080"/>
    <lineage>
        <taxon>Eukaryota</taxon>
        <taxon>Fungi</taxon>
        <taxon>Dikarya</taxon>
        <taxon>Ascomycota</taxon>
        <taxon>Pezizomycotina</taxon>
        <taxon>Leotiomycetes</taxon>
        <taxon>Helotiales</taxon>
        <taxon>Tricladiaceae</taxon>
        <taxon>Cudoniella</taxon>
    </lineage>
</organism>
<feature type="transmembrane region" description="Helical" evidence="3">
    <location>
        <begin position="601"/>
        <end position="621"/>
    </location>
</feature>
<gene>
    <name evidence="5" type="ORF">G7Y89_g103</name>
</gene>
<dbReference type="InterPro" id="IPR027443">
    <property type="entry name" value="IPNS-like_sf"/>
</dbReference>
<feature type="compositionally biased region" description="Polar residues" evidence="2">
    <location>
        <begin position="511"/>
        <end position="521"/>
    </location>
</feature>
<dbReference type="PANTHER" id="PTHR47990">
    <property type="entry name" value="2-OXOGLUTARATE (2OG) AND FE(II)-DEPENDENT OXYGENASE SUPERFAMILY PROTEIN-RELATED"/>
    <property type="match status" value="1"/>
</dbReference>
<dbReference type="PROSITE" id="PS51471">
    <property type="entry name" value="FE2OG_OXY"/>
    <property type="match status" value="1"/>
</dbReference>
<comment type="similarity">
    <text evidence="1">Belongs to the iron/ascorbate-dependent oxidoreductase family.</text>
</comment>
<dbReference type="EMBL" id="JAAMPI010000004">
    <property type="protein sequence ID" value="KAF4637954.1"/>
    <property type="molecule type" value="Genomic_DNA"/>
</dbReference>
<name>A0A8H4RXR9_9HELO</name>
<keyword evidence="3" id="KW-0472">Membrane</keyword>
<dbReference type="InterPro" id="IPR050231">
    <property type="entry name" value="Iron_ascorbate_oxido_reductase"/>
</dbReference>
<dbReference type="OrthoDB" id="288590at2759"/>
<evidence type="ECO:0000259" key="4">
    <source>
        <dbReference type="PROSITE" id="PS51471"/>
    </source>
</evidence>
<accession>A0A8H4RXR9</accession>
<dbReference type="InterPro" id="IPR044861">
    <property type="entry name" value="IPNS-like_FE2OG_OXY"/>
</dbReference>
<feature type="region of interest" description="Disordered" evidence="2">
    <location>
        <begin position="540"/>
        <end position="572"/>
    </location>
</feature>
<dbReference type="AlphaFoldDB" id="A0A8H4RXR9"/>
<evidence type="ECO:0000256" key="3">
    <source>
        <dbReference type="SAM" id="Phobius"/>
    </source>
</evidence>
<evidence type="ECO:0000256" key="1">
    <source>
        <dbReference type="ARBA" id="ARBA00008056"/>
    </source>
</evidence>
<reference evidence="5 6" key="1">
    <citation type="submission" date="2020-03" db="EMBL/GenBank/DDBJ databases">
        <title>Draft Genome Sequence of Cudoniella acicularis.</title>
        <authorList>
            <person name="Buettner E."/>
            <person name="Kellner H."/>
        </authorList>
    </citation>
    <scope>NUCLEOTIDE SEQUENCE [LARGE SCALE GENOMIC DNA]</scope>
    <source>
        <strain evidence="5 6">DSM 108380</strain>
    </source>
</reference>
<comment type="caution">
    <text evidence="5">The sequence shown here is derived from an EMBL/GenBank/DDBJ whole genome shotgun (WGS) entry which is preliminary data.</text>
</comment>
<evidence type="ECO:0000313" key="6">
    <source>
        <dbReference type="Proteomes" id="UP000566819"/>
    </source>
</evidence>
<feature type="region of interest" description="Disordered" evidence="2">
    <location>
        <begin position="475"/>
        <end position="524"/>
    </location>
</feature>
<dbReference type="Proteomes" id="UP000566819">
    <property type="component" value="Unassembled WGS sequence"/>
</dbReference>
<feature type="region of interest" description="Disordered" evidence="2">
    <location>
        <begin position="1027"/>
        <end position="1046"/>
    </location>
</feature>
<dbReference type="InterPro" id="IPR005123">
    <property type="entry name" value="Oxoglu/Fe-dep_dioxygenase_dom"/>
</dbReference>